<reference evidence="3" key="1">
    <citation type="submission" date="2005-09" db="EMBL/GenBank/DDBJ databases">
        <authorList>
            <person name="Mural R.J."/>
            <person name="Li P.W."/>
            <person name="Adams M.D."/>
            <person name="Amanatides P.G."/>
            <person name="Baden-Tillson H."/>
            <person name="Barnstead M."/>
            <person name="Chin S.H."/>
            <person name="Dew I."/>
            <person name="Evans C.A."/>
            <person name="Ferriera S."/>
            <person name="Flanigan M."/>
            <person name="Fosler C."/>
            <person name="Glodek A."/>
            <person name="Gu Z."/>
            <person name="Holt R.A."/>
            <person name="Jennings D."/>
            <person name="Kraft C.L."/>
            <person name="Lu F."/>
            <person name="Nguyen T."/>
            <person name="Nusskern D.R."/>
            <person name="Pfannkoch C.M."/>
            <person name="Sitter C."/>
            <person name="Sutton G.G."/>
            <person name="Venter J.C."/>
            <person name="Wang Z."/>
            <person name="Woodage T."/>
            <person name="Zheng X.H."/>
            <person name="Zhong F."/>
        </authorList>
    </citation>
    <scope>NUCLEOTIDE SEQUENCE [LARGE SCALE GENOMIC DNA]</scope>
    <source>
        <strain>BN</strain>
        <strain evidence="3">Sprague-Dawley</strain>
    </source>
</reference>
<protein>
    <submittedName>
        <fullName evidence="2">RCG59331</fullName>
    </submittedName>
</protein>
<gene>
    <name evidence="2" type="ORF">rCG_59331</name>
</gene>
<evidence type="ECO:0000256" key="1">
    <source>
        <dbReference type="SAM" id="MobiDB-lite"/>
    </source>
</evidence>
<organism evidence="2 3">
    <name type="scientific">Rattus norvegicus</name>
    <name type="common">Rat</name>
    <dbReference type="NCBI Taxonomy" id="10116"/>
    <lineage>
        <taxon>Eukaryota</taxon>
        <taxon>Metazoa</taxon>
        <taxon>Chordata</taxon>
        <taxon>Craniata</taxon>
        <taxon>Vertebrata</taxon>
        <taxon>Euteleostomi</taxon>
        <taxon>Mammalia</taxon>
        <taxon>Eutheria</taxon>
        <taxon>Euarchontoglires</taxon>
        <taxon>Glires</taxon>
        <taxon>Rodentia</taxon>
        <taxon>Myomorpha</taxon>
        <taxon>Muroidea</taxon>
        <taxon>Muridae</taxon>
        <taxon>Murinae</taxon>
        <taxon>Rattus</taxon>
    </lineage>
</organism>
<name>A6K7G8_RAT</name>
<evidence type="ECO:0000313" key="2">
    <source>
        <dbReference type="EMBL" id="EDL76511.1"/>
    </source>
</evidence>
<dbReference type="Proteomes" id="UP000234681">
    <property type="component" value="Chromosome 7"/>
</dbReference>
<sequence>MGAGVGYRSLPFPWDATGSHQIRRAPVKTEGVGSAQITSQGFCSGPEG</sequence>
<proteinExistence type="predicted"/>
<accession>A6K7G8</accession>
<dbReference type="AlphaFoldDB" id="A6K7G8"/>
<feature type="region of interest" description="Disordered" evidence="1">
    <location>
        <begin position="29"/>
        <end position="48"/>
    </location>
</feature>
<dbReference type="EMBL" id="CH474027">
    <property type="protein sequence ID" value="EDL76511.1"/>
    <property type="molecule type" value="Genomic_DNA"/>
</dbReference>
<evidence type="ECO:0000313" key="3">
    <source>
        <dbReference type="Proteomes" id="UP000234681"/>
    </source>
</evidence>